<keyword evidence="6" id="KW-0677">Repeat</keyword>
<feature type="compositionally biased region" description="Basic and acidic residues" evidence="17">
    <location>
        <begin position="738"/>
        <end position="750"/>
    </location>
</feature>
<evidence type="ECO:0000256" key="4">
    <source>
        <dbReference type="ARBA" id="ARBA00022691"/>
    </source>
</evidence>
<feature type="compositionally biased region" description="Low complexity" evidence="17">
    <location>
        <begin position="4997"/>
        <end position="5019"/>
    </location>
</feature>
<keyword evidence="5" id="KW-0479">Metal-binding</keyword>
<feature type="compositionally biased region" description="Low complexity" evidence="17">
    <location>
        <begin position="461"/>
        <end position="471"/>
    </location>
</feature>
<dbReference type="PROSITE" id="PS50280">
    <property type="entry name" value="SET"/>
    <property type="match status" value="1"/>
</dbReference>
<evidence type="ECO:0000259" key="18">
    <source>
        <dbReference type="PROSITE" id="PS50014"/>
    </source>
</evidence>
<feature type="region of interest" description="Disordered" evidence="17">
    <location>
        <begin position="729"/>
        <end position="855"/>
    </location>
</feature>
<evidence type="ECO:0000259" key="19">
    <source>
        <dbReference type="PROSITE" id="PS50016"/>
    </source>
</evidence>
<feature type="region of interest" description="Disordered" evidence="17">
    <location>
        <begin position="661"/>
        <end position="713"/>
    </location>
</feature>
<protein>
    <submittedName>
        <fullName evidence="23">SET domain protein, putative</fullName>
    </submittedName>
</protein>
<evidence type="ECO:0000256" key="6">
    <source>
        <dbReference type="ARBA" id="ARBA00022737"/>
    </source>
</evidence>
<dbReference type="InterPro" id="IPR001965">
    <property type="entry name" value="Znf_PHD"/>
</dbReference>
<accession>A0A077Y882</accession>
<evidence type="ECO:0000256" key="14">
    <source>
        <dbReference type="PROSITE-ProRule" id="PRU00035"/>
    </source>
</evidence>
<keyword evidence="8" id="KW-0862">Zinc</keyword>
<evidence type="ECO:0000256" key="3">
    <source>
        <dbReference type="ARBA" id="ARBA00022679"/>
    </source>
</evidence>
<dbReference type="SMART" id="SM00317">
    <property type="entry name" value="SET"/>
    <property type="match status" value="1"/>
</dbReference>
<feature type="compositionally biased region" description="Low complexity" evidence="17">
    <location>
        <begin position="698"/>
        <end position="707"/>
    </location>
</feature>
<dbReference type="InterPro" id="IPR001487">
    <property type="entry name" value="Bromodomain"/>
</dbReference>
<evidence type="ECO:0000256" key="12">
    <source>
        <dbReference type="ARBA" id="ARBA00023163"/>
    </source>
</evidence>
<gene>
    <name evidence="23" type="ORF">PYYM_1130800</name>
</gene>
<feature type="region of interest" description="Disordered" evidence="17">
    <location>
        <begin position="1"/>
        <end position="50"/>
    </location>
</feature>
<feature type="compositionally biased region" description="Basic residues" evidence="17">
    <location>
        <begin position="3981"/>
        <end position="4001"/>
    </location>
</feature>
<dbReference type="InterPro" id="IPR011011">
    <property type="entry name" value="Znf_FYVE_PHD"/>
</dbReference>
<dbReference type="PANTHER" id="PTHR45888:SF6">
    <property type="entry name" value="HL01030P-RELATED"/>
    <property type="match status" value="1"/>
</dbReference>
<feature type="compositionally biased region" description="Basic residues" evidence="17">
    <location>
        <begin position="4024"/>
        <end position="4040"/>
    </location>
</feature>
<evidence type="ECO:0000259" key="22">
    <source>
        <dbReference type="PROSITE" id="PS51805"/>
    </source>
</evidence>
<evidence type="ECO:0000256" key="15">
    <source>
        <dbReference type="PROSITE-ProRule" id="PRU00146"/>
    </source>
</evidence>
<dbReference type="VEuPathDB" id="PlasmoDB:Py17XNL_001105694"/>
<dbReference type="InterPro" id="IPR034732">
    <property type="entry name" value="EPHD"/>
</dbReference>
<feature type="domain" description="SET" evidence="20">
    <location>
        <begin position="6076"/>
        <end position="6193"/>
    </location>
</feature>
<dbReference type="CDD" id="cd10518">
    <property type="entry name" value="SET_SETD1-like"/>
    <property type="match status" value="1"/>
</dbReference>
<feature type="domain" description="PHD-type" evidence="19">
    <location>
        <begin position="1553"/>
        <end position="1611"/>
    </location>
</feature>
<dbReference type="Pfam" id="PF00856">
    <property type="entry name" value="SET"/>
    <property type="match status" value="1"/>
</dbReference>
<feature type="region of interest" description="Disordered" evidence="17">
    <location>
        <begin position="1373"/>
        <end position="1435"/>
    </location>
</feature>
<keyword evidence="7 15" id="KW-0863">Zinc-finger</keyword>
<evidence type="ECO:0000256" key="1">
    <source>
        <dbReference type="ARBA" id="ARBA00004123"/>
    </source>
</evidence>
<feature type="compositionally biased region" description="Low complexity" evidence="17">
    <location>
        <begin position="1387"/>
        <end position="1405"/>
    </location>
</feature>
<dbReference type="VEuPathDB" id="PlasmoDB:PY00684"/>
<evidence type="ECO:0000256" key="16">
    <source>
        <dbReference type="SAM" id="Coils"/>
    </source>
</evidence>
<feature type="compositionally biased region" description="Basic and acidic residues" evidence="17">
    <location>
        <begin position="37"/>
        <end position="50"/>
    </location>
</feature>
<dbReference type="PROSITE" id="PS50014">
    <property type="entry name" value="BROMODOMAIN_2"/>
    <property type="match status" value="1"/>
</dbReference>
<comment type="subcellular location">
    <subcellularLocation>
        <location evidence="1">Nucleus</location>
    </subcellularLocation>
</comment>
<keyword evidence="16" id="KW-0175">Coiled coil</keyword>
<feature type="compositionally biased region" description="Low complexity" evidence="17">
    <location>
        <begin position="806"/>
        <end position="815"/>
    </location>
</feature>
<evidence type="ECO:0000256" key="5">
    <source>
        <dbReference type="ARBA" id="ARBA00022723"/>
    </source>
</evidence>
<feature type="compositionally biased region" description="Basic residues" evidence="17">
    <location>
        <begin position="1297"/>
        <end position="1311"/>
    </location>
</feature>
<feature type="compositionally biased region" description="Polar residues" evidence="17">
    <location>
        <begin position="1320"/>
        <end position="1330"/>
    </location>
</feature>
<reference evidence="23 24" key="1">
    <citation type="journal article" date="2014" name="BMC Biol.">
        <title>A comprehensive evaluation of rodent malaria parasite genomes and gene expression.</title>
        <authorList>
            <person name="Otto T.D."/>
            <person name="Bohme U."/>
            <person name="Jackson A.P."/>
            <person name="Hunt M."/>
            <person name="Franke-Fayard B."/>
            <person name="Hoeijmakers W.A."/>
            <person name="Religa A.A."/>
            <person name="Robertson L."/>
            <person name="Sanders M."/>
            <person name="Ogun S.A."/>
            <person name="Cunningham D."/>
            <person name="Erhart A."/>
            <person name="Billker O."/>
            <person name="Khan S.M."/>
            <person name="Stunnenberg H.G."/>
            <person name="Langhorne J."/>
            <person name="Holder A.A."/>
            <person name="Waters A.P."/>
            <person name="Newbold C.I."/>
            <person name="Pain A."/>
            <person name="Berriman M."/>
            <person name="Janse C.J."/>
        </authorList>
    </citation>
    <scope>NUCLEOTIDE SEQUENCE [LARGE SCALE GENOMIC DNA]</scope>
    <source>
        <strain evidence="23 24">YM</strain>
    </source>
</reference>
<keyword evidence="9" id="KW-0156">Chromatin regulator</keyword>
<dbReference type="VEuPathDB" id="PlasmoDB:PY17X_1130000"/>
<feature type="compositionally biased region" description="Low complexity" evidence="17">
    <location>
        <begin position="5059"/>
        <end position="5070"/>
    </location>
</feature>
<evidence type="ECO:0000256" key="13">
    <source>
        <dbReference type="ARBA" id="ARBA00023242"/>
    </source>
</evidence>
<feature type="compositionally biased region" description="Basic and acidic residues" evidence="17">
    <location>
        <begin position="3918"/>
        <end position="3980"/>
    </location>
</feature>
<evidence type="ECO:0000256" key="7">
    <source>
        <dbReference type="ARBA" id="ARBA00022771"/>
    </source>
</evidence>
<dbReference type="CDD" id="cd15489">
    <property type="entry name" value="PHD_SF"/>
    <property type="match status" value="1"/>
</dbReference>
<evidence type="ECO:0000259" key="20">
    <source>
        <dbReference type="PROSITE" id="PS50280"/>
    </source>
</evidence>
<evidence type="ECO:0000256" key="11">
    <source>
        <dbReference type="ARBA" id="ARBA00023117"/>
    </source>
</evidence>
<keyword evidence="3" id="KW-0808">Transferase</keyword>
<dbReference type="PROSITE" id="PS50016">
    <property type="entry name" value="ZF_PHD_2"/>
    <property type="match status" value="1"/>
</dbReference>
<dbReference type="GO" id="GO:0003713">
    <property type="term" value="F:transcription coactivator activity"/>
    <property type="evidence" value="ECO:0007669"/>
    <property type="project" value="TreeGrafter"/>
</dbReference>
<feature type="compositionally biased region" description="Polar residues" evidence="17">
    <location>
        <begin position="4066"/>
        <end position="4090"/>
    </location>
</feature>
<feature type="region of interest" description="Disordered" evidence="17">
    <location>
        <begin position="4997"/>
        <end position="5070"/>
    </location>
</feature>
<keyword evidence="12" id="KW-0804">Transcription</keyword>
<dbReference type="GO" id="GO:0042800">
    <property type="term" value="F:histone H3K4 methyltransferase activity"/>
    <property type="evidence" value="ECO:0007669"/>
    <property type="project" value="TreeGrafter"/>
</dbReference>
<feature type="domain" description="Post-SET" evidence="21">
    <location>
        <begin position="6201"/>
        <end position="6217"/>
    </location>
</feature>
<feature type="domain" description="Bromo" evidence="18">
    <location>
        <begin position="1644"/>
        <end position="1694"/>
    </location>
</feature>
<feature type="compositionally biased region" description="Basic residues" evidence="17">
    <location>
        <begin position="161"/>
        <end position="170"/>
    </location>
</feature>
<evidence type="ECO:0000313" key="24">
    <source>
        <dbReference type="Proteomes" id="UP000072904"/>
    </source>
</evidence>
<feature type="region of interest" description="Disordered" evidence="17">
    <location>
        <begin position="3854"/>
        <end position="3877"/>
    </location>
</feature>
<evidence type="ECO:0000256" key="17">
    <source>
        <dbReference type="SAM" id="MobiDB-lite"/>
    </source>
</evidence>
<dbReference type="GO" id="GO:0032259">
    <property type="term" value="P:methylation"/>
    <property type="evidence" value="ECO:0007669"/>
    <property type="project" value="UniProtKB-KW"/>
</dbReference>
<feature type="region of interest" description="Disordered" evidence="17">
    <location>
        <begin position="150"/>
        <end position="176"/>
    </location>
</feature>
<dbReference type="InterPro" id="IPR003616">
    <property type="entry name" value="Post-SET_dom"/>
</dbReference>
<dbReference type="Gene3D" id="2.170.270.10">
    <property type="entry name" value="SET domain"/>
    <property type="match status" value="1"/>
</dbReference>
<evidence type="ECO:0000256" key="2">
    <source>
        <dbReference type="ARBA" id="ARBA00022603"/>
    </source>
</evidence>
<dbReference type="GO" id="GO:0045944">
    <property type="term" value="P:positive regulation of transcription by RNA polymerase II"/>
    <property type="evidence" value="ECO:0007669"/>
    <property type="project" value="TreeGrafter"/>
</dbReference>
<dbReference type="InterPro" id="IPR046341">
    <property type="entry name" value="SET_dom_sf"/>
</dbReference>
<feature type="coiled-coil region" evidence="16">
    <location>
        <begin position="5420"/>
        <end position="5450"/>
    </location>
</feature>
<organism evidence="23 24">
    <name type="scientific">Plasmodium yoelii</name>
    <dbReference type="NCBI Taxonomy" id="5861"/>
    <lineage>
        <taxon>Eukaryota</taxon>
        <taxon>Sar</taxon>
        <taxon>Alveolata</taxon>
        <taxon>Apicomplexa</taxon>
        <taxon>Aconoidasida</taxon>
        <taxon>Haemosporida</taxon>
        <taxon>Plasmodiidae</taxon>
        <taxon>Plasmodium</taxon>
        <taxon>Plasmodium (Vinckeia)</taxon>
    </lineage>
</organism>
<proteinExistence type="predicted"/>
<keyword evidence="2" id="KW-0489">Methyltransferase</keyword>
<dbReference type="SUPFAM" id="SSF57903">
    <property type="entry name" value="FYVE/PHD zinc finger"/>
    <property type="match status" value="1"/>
</dbReference>
<dbReference type="InterPro" id="IPR019787">
    <property type="entry name" value="Znf_PHD-finger"/>
</dbReference>
<keyword evidence="4" id="KW-0949">S-adenosyl-L-methionine</keyword>
<dbReference type="SMART" id="SM00297">
    <property type="entry name" value="BROMO"/>
    <property type="match status" value="1"/>
</dbReference>
<name>A0A077Y882_PLAYE</name>
<feature type="compositionally biased region" description="Basic and acidic residues" evidence="17">
    <location>
        <begin position="674"/>
        <end position="684"/>
    </location>
</feature>
<evidence type="ECO:0000313" key="23">
    <source>
        <dbReference type="EMBL" id="CDU18987.1"/>
    </source>
</evidence>
<dbReference type="SUPFAM" id="SSF47370">
    <property type="entry name" value="Bromodomain"/>
    <property type="match status" value="1"/>
</dbReference>
<evidence type="ECO:0000259" key="21">
    <source>
        <dbReference type="PROSITE" id="PS50868"/>
    </source>
</evidence>
<keyword evidence="13" id="KW-0539">Nucleus</keyword>
<dbReference type="VEuPathDB" id="PlasmoDB:PYYM_1130800"/>
<dbReference type="CDD" id="cd04369">
    <property type="entry name" value="Bromodomain"/>
    <property type="match status" value="1"/>
</dbReference>
<evidence type="ECO:0000256" key="10">
    <source>
        <dbReference type="ARBA" id="ARBA00023015"/>
    </source>
</evidence>
<feature type="compositionally biased region" description="Basic and acidic residues" evidence="17">
    <location>
        <begin position="4101"/>
        <end position="4113"/>
    </location>
</feature>
<sequence>MNENIKKEGMKNVEEYNENPYNNETQEERSFSNNNENIKKKYNNDDIKDNKGSIIRKPINNLKNNGTPSELINSENVHTLEGNQNSNHKTYDNMKMHKSNFLNLNNKNDVNDDKEINNITNKSIKSTLYDNTKNNSTLAVCFVKNDNSLSQNVNETENGGKKKRKKKRRKPIDSYSDDYTNLKKKKRSIFYKSLLKKKCKPYMNNLKTNSLYSLHSLQSGNCNKFVGNNQLQNVPIDNFDKNDNNFFNFNDNKTKGNAFEYDINCERNFYSDTCIISLLKKKKKKKKKKKFFFFPFLIFFLKKKKKKKKIYNILYYNEHFRENQYKTKNKQSLKKTSICYGLFFNKYKNCRLNNINKNVKTLYYTATKLGKIHKYLQCENYNLTLRNIQKRQRLYFYHKENMLSMFNCFIRNNCKNGKKNKTLKTNRCGIKKEGFKETKSLTRGAGYKSNKSEKTKKNNKSNKMNNSNVSKENIDNASNNLVNDEIKMKRKLSEENKENEINDKDGDLKNDNINNKVKNDIQTEEGNKELRITGKSFIKYNQHIYEKYYNDIFLRIGKIVTNKKKIYFLTYKIIKESYFRILILNNEKLERNILQVVAIQDATLFDKNVRIYSDPFYIRNNGNLYGVKFLKFFSLKYFKKKKNIEDIIFSDAEIADKNSNKKNIENENNNSKVVKSEKEKKDTEETILSKSGTDTEDNNINNTNCNSDENEQKENKTCINLNATKASKDKNNNISINKSKEMKHHEKDTPKSSISSNSNNNTLNYDSDDNEKGKKNQSCKNEKCANMINKKGRNANSKVKNEKVSNTKNQFNNNDKNSKKANAKNTKNNNRDSKIKKNPNEINKNIGRNKTCKKTNNSKARYNKNANKEDEEHKYTGVIYNSKRKYYFNITKISDIISMVKGSEDTTKFYLDTSNNNMKKKLKLFKKVEKTLFLENLNIDGEEVLFKRPKFFNCIIEEVFENYNILYETEDGNFNMFENKYDRLKKNVVNKPENDLSNKYIELKDEERGFRYIGYRVSFELKTDNKKKSTLKTGIIKYYSPKYKQFFIHHIENIKFNLSVDSPKSINRDVSNTRNYSRTSSFSYNTIIKDINHNDYNTESNLNNINMIDINGGDPQGCLNANGNKTDILEKYNSENKSPKYNIKMQDEVEKKKPDFIFSDVKGWYSPHFYNIKVLISLKEFHRFDILDKKKEVHDLSILNKLTKCFLCKNNILFIKGHDHYTSTLPTTIYDLSSEAEKKEIDETNTINVHWGVKCFMCSKTFHAECLGDEVMIAKSYDKNVLMKEYKKYIYKNSLKKDKKSTKKNKRTKSPNKKEGTKSAKGSNNSISDNKNGKAKMEYASSKSNTNSSSLQSSRNTSYNCINDLSNEIGTKLKKNITSKTRENNKILRSNSNSNNNNSGDNESSQTKSDDLNDGNLDDEYSDAENNNNLEKSKTKKSRKYLNYIPSVKYNDMHYKKYICKECYRCIYCCESIYNYKQTPNVANYVICKSCNMVAHGSCCFPNVPDIYLFNWKCDDCLKCSKCDYSNLCFINYNEWELHLDCCINCYKEYEKKNFCIICNEKYKVDDSNKWVECDVCKFWIHLSCDKDEDRNIETLAIKHINYKCPTCRSGSFIDKIERILYLFFLLDKYKNFTFHVPINFYIYWRIVKIPMNLYIMKEKLWGKKYNTISDFLYDFILIVHNAKTVHMPNTPIYKNACNFEKKGKAIIKNMFNMSNEELNKYIDDCLEKYKKIIADDVTNNESSNNVTNTNIDNNFSIENSKLNNNSNSYNFNMDYMLSKYNENMGPHNNAAISDCTYKDKKNSEYSLSKETINLVDMNKDAHIHQENYNDIGYYGSTTINSNDNLGIEKSRDNTKNSGDRIRFFQEGHDIKNLENNYNKFEKQNGTDKYNYRNINDNSHYSENNMLMNNFQTCNNVYETNKDNIQIERNIISKFETSQFDKLESKDDASYINNNTNKNNINDNPYKKRKRENIEKDIMHYDLHELFNLKKNSIFFQSNKEMFISDKNDTIQYSIININTNSKIYFNTSYNKYDDFDTCKILKIHFLKKSCKIMKTDNRENLCSEATLTDKPKLENVTGEMSNNNDNLNRSASIIEDLVTKTALNDSSQNSEKIAFNEEVIDVDTNKKKMSNDNILYNPDKNKLFLDSDIFMIDIMKEKIKINHVTKEKKRILSPINDTLKFLKCIQIIFFDSFDTDGHDKIVYPLNASIYQSYKKSKRDMAYINDTTYSGKEYEERDKNDNLFGTIKEISIDSIISSVCKYEIIKNCDNKFERSKNYANTNDEQNSTIKHIDCQGDNFLKKKIPNIKKKVEKIQFLKNDILKEYCFICGCIEYKYPLLYCSSCGCSIHYSCANVSQPFLFKLNSYFEHKKDINNIFNVVSRNFKCYNCIKCDGCGDGFDDEIKRSFYSNTRDKNSHNLKQFEKGVYNHLYNLQIEMFSTKIKKNSSNNTQNCNDNKKNIMIKNENNLEHADTDASISLVNVNNYDDNNASIVKYADHSFVNSSACENTPLTDVVCISDKHNFADKIEKNETDHNLIPINVNKNNKKNNATSNNFENNCDKNIYIHDNLYTNNMNNKSCEILDTEKSMGDEINNSISKKAEKEKSDTLKKGMVNILNIHEQTSKVIKCFCCGKSSHNHCFYRMDKDLNNINSMIHKKNYRSYTKKYNRKGSNKKVVNNYHGNNEINYKNVNSDLSPVKYCDNSTSADNNSLIYFIKDESISKYNLKNNDTVINNNFYHPHTLKNINNTSNMIFKNTQEHNVNSHAAAGNIYGRGSNNNMYAYMNNPSYINSIYYNNNTHCNINNIYGDSIGNPNIVNSMRNASNSDNNIIIKKGYEQFNGINIVDLALRKNYISTDRINNFNFEKNNIQPRGIYSYVIPSNEVLHDSYKICLNNVEHDAVVTINDRRFNKRVLNKIYELIDNNKNIVIKDLSHLFNVTEFKLNFALCEILNGLIVYLNNKLNEYNLLMHSNNIITNEKVDDHINNKKKNISIFDTNFISTAQDKINVNENIFKIKSLISYIFSNDESIEKTFNQSFMGMGISNYVSNNIHDNTSNNDIMRFGSLYSNNFNKYNNINITKNHRYSLPIYNDTFNQNLVHLIANGSNGNNYNVGNNNDNHANNTQNMSNINRFGIEQNVEGINNFNNQVYSINDKDSVIPVDMKNAVNNKNAMLLSYISPNVCNINTPYILNGPKNDGKMHEMYYKNNSFSIESNVLNTNTVKKANSFDKMCTKINGFNYEHPEYILKQKNINWVGNVSNMNNSNNMKMFINKNLNNMITINSGNNINNMNDFDGENNQNIDNSYKGINRNWINETGNFNNTNSILQNINMINNIGDNKQIVSSNNVNNLYNSSNVISKNMNKDINEIKEDNTVINQNHIVNMNKINNVNEIKNLNKYNDMSTHANYLNNFNNVHMLNNMITNKVTNIATNDTISNVMEVKSSSHFNSKINCILNESAINNKIYRHSSLSSNLDSHKNSYFFYNSSNNNLSNNIRRNSNNYGSLNCKTISSINMFNKFKTNSDINNNFINEVTNDLYYKIKNKEIGPNEIFIQNNNPPLIFIDSPYNSYNKLQDVKSYDNFTFQKSVSLNSSSIYDINNKENKNGYMYNNNFITNVAYNFSNNGPNKKEHDQVKSLLKASIADFDKISSSNKNVKSSSLSGNTLNFPKLNKTCSNDSNYKYNNVNTLVKQNININKNNNDFIENDMYNYRKNPSDSVLSIKEKTDINFNKLNTINTCTFFDLTSLHVENKSNVKNVNQNLRHETQNIKTISNNNYICYSNNTNNDCDIICNSNKAEGTIKLVDNINSDKINENFINTNIGTLNNNCNIIEIKHEENVNSEHSNEVVTNYQNDIVNNNLNQKSERKNLKKQSNNAKNMNSNDEISIENIITPINTNINEREKHISIIPECVHITDDLNIKKDKKKSEKGKEIVEEKNGSKNVDNEINDKNEETKKQKEITGKNELNEERGNELCKDGIEDKQAKKEKRKKGERTVREKKKKETKKGKDEEKGKTNGTNEEGEEIQSKKNKTNKSKGTRIKIKKERNSNKNMPNGNVDDLSTHQIDGKCMNNNTKNVENSYNANDTHNNDSTLHLTKRSKSNSKSVDKKSKLEKNNKNNDNYNLSENNDFYLCSDIGESGYSPYHKIHSSFPVKKIKINKLNKFLKKNSFILKSKFKRVSPNSYLCHDCILLYKSELSFDVFNDEMQNFEKNMPDSDEITNICNVKKDVTVERIETFKLNYNIPPNNIISNDNDKNSVKTECKDIAIMENVIECDTNINNNNNSNQINRVESENNNIVIFKNNKNSFEQNSRNMYEENSNNMMKKYDDDDDKKDVELLFIDNINNKSKNSNVKTIYEQMNNDVVVICNNEEKDKYIENVNENKCVNSCRKDSNKQPCQNQNSYISNNLSKNTNLSNSNNNYFTVHNSNTLEWDKEKTYWSAKISSFNNIYYNMNYFKSNKTSHTIINDIEKNKTEVYKCSICCILYEYKINECLKIPNEETSSNLLFICNMCSRKYKYIFKYMKHSGNNNKFIIMNDKEKKNNKIYTPNNCINSISNNRNSKLRNMLHELVYFIINICYEHIYEKKIFLKNIFNLLDKILKGKNIKLLSLLHFSYTYFVYDEFYLFFQEKLKKSMFLKRKKNTYLKKIFSAISTSSFVSIMEYVLQQFYNHIYNEVGYTKTGQNKHSDYLYTLPKRVIFLYYTKSNNKFEQVVNYSIYILYLYYVRACYCKQFLFRNIENLLNIKRTNKRHKKSEIIQTKKKKSGKGSKHFKASLLKGDNSDSFYNLVYNFNYKIITKLPNSFNKIAENMNKDKKDQIGEENCVSICSYKSIEEVNNSNNIHNVVKIERENNITNDYNEKNNKIVQMVTKYDEECEKLIQNYYEKIKSIMKNKINLYVKFMLNKYIKEGVNILKDRKMKNGTNNSIINNNKEKNNKKFDNKICFFCNYGNYIYKGQLIPFYDIYMHTECLKWSLNCTQYYNYNKDGVYEYNKNLADVKNNMNDTTTNNTNKVINTTSNTGNNKKNSKREQMKDKNNSKNLTSNKKTKKKSTSNYVDNCKNDAENSNVNKNNKNTNVLVNNENPSFIKNEKLSHDTRFNLMNCGDTNSTIETNNASQREQNAEENLETNIKKRIKNIKLMERLEYIENKHSFNNYQNIIEVDEDDIKEIIYDSVNSTCFLCGYKNASIYCSNENCSVKFHLNCAFYSTIIKNCNDNIFFNYKKLFNLIKFNNDTIFCNLNNLPHKKEEENYIFENNYNDIFPIHIIFKTKKIWCNHCWNDKSVYESFYLKKENVSYCTPSNCVNDQMTYEQNQIIADNTPSKHVEINNLNHIPNLENTLGKKEMLQENSITCVKSENDMENKKLISYTNDKRATSTKFLEMLKQYFNSFLEFYFENGSYYVMDTILHNINESIKIRYKSKPLTVLQEILNKKSKIEKKMKELENVINKYVNKKNDEKYIDDKYNLIIQENTKNISNNNNDIPNERHETKITKKIKRNEEPINNTIVDIQKIIDNKNVSNILKSYFILKNFFYIGNFTTLKNENYFFSKKNENSFVKYLVENEQTLNICLSDVLTTNQIKMSSFACKKKWNENDMANSSTNEYNKMNEMNSPQNYCIKYVEYDNESDDNTSDTNINCSSETEESSQYINDIDNNIEENMKYKKKSINIYFKNLTDMKEKKKVNITKLQQVSSNFIRNRENVHINKIVEEIDEGKNKNLVGKEKLNIFKKRGKPQEYINDRKWSNTSSNASIANMMLKKECFLNLVTNNNDIYIKQINDKYFLNYKYNTATNNNNNLPFNHSKCNVIKIGCHNILNIGEVVKYEGEEMIYPCGFLNMRIFFNLPSSVLFHIYKNANINNLCLKNNVLEKICLQLRATYIFSITLKNNNIFFSIILFPLININYFSEADAQKFVLAESHNINELYKQFLSYFNYQNEIYITEQYKKFTKKYSKLYEYMAKFFFKSAEHNKSLDAHSFFGLTLPCVIYHIKYKLFKFIWANLSSKINTHAKRECERDEIKKKIKNCKREVKYNDNILCKYSNLETSIFKDSEKEMEKNTRKITKYKYNINSAMSYRYLMNISSNSRLYVKKSSIHGYGLYTREFINEGEPVIEYIGEYIRNIISDKREKYYEKIESSCYMFRLNENIIIDATKWGNVSRFINHSCEPNCFCKIVSCDQNLKHIVIFAKKDILPHEEITYDYQFGVESEGEKLICLCGSSTCLGRMN</sequence>
<dbReference type="PROSITE" id="PS51805">
    <property type="entry name" value="EPHD"/>
    <property type="match status" value="1"/>
</dbReference>
<keyword evidence="10" id="KW-0805">Transcription regulation</keyword>
<feature type="compositionally biased region" description="Basic and acidic residues" evidence="17">
    <location>
        <begin position="5023"/>
        <end position="5032"/>
    </location>
</feature>
<dbReference type="PANTHER" id="PTHR45888">
    <property type="entry name" value="HL01030P-RELATED"/>
    <property type="match status" value="1"/>
</dbReference>
<feature type="compositionally biased region" description="Low complexity" evidence="17">
    <location>
        <begin position="752"/>
        <end position="765"/>
    </location>
</feature>
<dbReference type="GO" id="GO:0008270">
    <property type="term" value="F:zinc ion binding"/>
    <property type="evidence" value="ECO:0007669"/>
    <property type="project" value="UniProtKB-KW"/>
</dbReference>
<dbReference type="EMBL" id="LK934639">
    <property type="protein sequence ID" value="CDU18987.1"/>
    <property type="molecule type" value="Genomic_DNA"/>
</dbReference>
<feature type="compositionally biased region" description="Basic and acidic residues" evidence="17">
    <location>
        <begin position="829"/>
        <end position="839"/>
    </location>
</feature>
<dbReference type="VEuPathDB" id="PlasmoDB:PY02230"/>
<keyword evidence="11 14" id="KW-0103">Bromodomain</keyword>
<dbReference type="PROSITE" id="PS50868">
    <property type="entry name" value="POST_SET"/>
    <property type="match status" value="1"/>
</dbReference>
<feature type="compositionally biased region" description="Acidic residues" evidence="17">
    <location>
        <begin position="1412"/>
        <end position="1423"/>
    </location>
</feature>
<dbReference type="SMART" id="SM00249">
    <property type="entry name" value="PHD"/>
    <property type="match status" value="4"/>
</dbReference>
<feature type="compositionally biased region" description="Low complexity" evidence="17">
    <location>
        <begin position="1341"/>
        <end position="1360"/>
    </location>
</feature>
<dbReference type="SUPFAM" id="SSF82199">
    <property type="entry name" value="SET domain"/>
    <property type="match status" value="1"/>
</dbReference>
<feature type="region of interest" description="Disordered" evidence="17">
    <location>
        <begin position="3918"/>
        <end position="4117"/>
    </location>
</feature>
<feature type="region of interest" description="Disordered" evidence="17">
    <location>
        <begin position="1297"/>
        <end position="1361"/>
    </location>
</feature>
<feature type="region of interest" description="Disordered" evidence="17">
    <location>
        <begin position="441"/>
        <end position="476"/>
    </location>
</feature>
<dbReference type="InterPro" id="IPR001214">
    <property type="entry name" value="SET_dom"/>
</dbReference>
<dbReference type="InterPro" id="IPR036427">
    <property type="entry name" value="Bromodomain-like_sf"/>
</dbReference>
<dbReference type="Proteomes" id="UP000072904">
    <property type="component" value="Chromosome 11"/>
</dbReference>
<dbReference type="InterPro" id="IPR013083">
    <property type="entry name" value="Znf_RING/FYVE/PHD"/>
</dbReference>
<evidence type="ECO:0000256" key="8">
    <source>
        <dbReference type="ARBA" id="ARBA00022833"/>
    </source>
</evidence>
<feature type="compositionally biased region" description="Basic and acidic residues" evidence="17">
    <location>
        <begin position="1"/>
        <end position="14"/>
    </location>
</feature>
<dbReference type="Gene3D" id="3.30.40.10">
    <property type="entry name" value="Zinc/RING finger domain, C3HC4 (zinc finger)"/>
    <property type="match status" value="2"/>
</dbReference>
<dbReference type="GO" id="GO:0044666">
    <property type="term" value="C:MLL3/4 complex"/>
    <property type="evidence" value="ECO:0007669"/>
    <property type="project" value="TreeGrafter"/>
</dbReference>
<feature type="domain" description="PHD-type" evidence="22">
    <location>
        <begin position="5095"/>
        <end position="5224"/>
    </location>
</feature>
<evidence type="ECO:0000256" key="9">
    <source>
        <dbReference type="ARBA" id="ARBA00022853"/>
    </source>
</evidence>